<keyword evidence="2" id="KW-1185">Reference proteome</keyword>
<dbReference type="EMBL" id="JANQDX010000007">
    <property type="protein sequence ID" value="KAL0921195.1"/>
    <property type="molecule type" value="Genomic_DNA"/>
</dbReference>
<name>A0ABD0V873_DENTH</name>
<accession>A0ABD0V873</accession>
<proteinExistence type="predicted"/>
<evidence type="ECO:0000313" key="2">
    <source>
        <dbReference type="Proteomes" id="UP001552299"/>
    </source>
</evidence>
<protein>
    <submittedName>
        <fullName evidence="1">Uncharacterized protein</fullName>
    </submittedName>
</protein>
<organism evidence="1 2">
    <name type="scientific">Dendrobium thyrsiflorum</name>
    <name type="common">Pinecone-like raceme dendrobium</name>
    <name type="synonym">Orchid</name>
    <dbReference type="NCBI Taxonomy" id="117978"/>
    <lineage>
        <taxon>Eukaryota</taxon>
        <taxon>Viridiplantae</taxon>
        <taxon>Streptophyta</taxon>
        <taxon>Embryophyta</taxon>
        <taxon>Tracheophyta</taxon>
        <taxon>Spermatophyta</taxon>
        <taxon>Magnoliopsida</taxon>
        <taxon>Liliopsida</taxon>
        <taxon>Asparagales</taxon>
        <taxon>Orchidaceae</taxon>
        <taxon>Epidendroideae</taxon>
        <taxon>Malaxideae</taxon>
        <taxon>Dendrobiinae</taxon>
        <taxon>Dendrobium</taxon>
    </lineage>
</organism>
<comment type="caution">
    <text evidence="1">The sequence shown here is derived from an EMBL/GenBank/DDBJ whole genome shotgun (WGS) entry which is preliminary data.</text>
</comment>
<dbReference type="Proteomes" id="UP001552299">
    <property type="component" value="Unassembled WGS sequence"/>
</dbReference>
<gene>
    <name evidence="1" type="ORF">M5K25_008247</name>
</gene>
<dbReference type="AlphaFoldDB" id="A0ABD0V873"/>
<reference evidence="1 2" key="1">
    <citation type="journal article" date="2024" name="Plant Biotechnol. J.">
        <title>Dendrobium thyrsiflorum genome and its molecular insights into genes involved in important horticultural traits.</title>
        <authorList>
            <person name="Chen B."/>
            <person name="Wang J.Y."/>
            <person name="Zheng P.J."/>
            <person name="Li K.L."/>
            <person name="Liang Y.M."/>
            <person name="Chen X.F."/>
            <person name="Zhang C."/>
            <person name="Zhao X."/>
            <person name="He X."/>
            <person name="Zhang G.Q."/>
            <person name="Liu Z.J."/>
            <person name="Xu Q."/>
        </authorList>
    </citation>
    <scope>NUCLEOTIDE SEQUENCE [LARGE SCALE GENOMIC DNA]</scope>
    <source>
        <strain evidence="1">GZMU011</strain>
    </source>
</reference>
<sequence length="183" mass="20224">MAPWGTLRHGAPFAVDKYRMVGEWMMDPIKIPWFRRPGSSWSLVYLVRGGSRPNLTEGSLSAAMGCFVQGYLVDLGIDAIGEHTGAGHNRNIRITWFRGPRVITVYPAVPFGGKTAGQRTRTTSLLARDCLRMSPSDILDQALALCELKRRTGFPSHHVWKKRAWAVIRCATSTENGALPASS</sequence>
<evidence type="ECO:0000313" key="1">
    <source>
        <dbReference type="EMBL" id="KAL0921195.1"/>
    </source>
</evidence>